<feature type="region of interest" description="Disordered" evidence="1">
    <location>
        <begin position="31"/>
        <end position="63"/>
    </location>
</feature>
<reference evidence="3" key="1">
    <citation type="submission" date="2015-06" db="EMBL/GenBank/DDBJ databases">
        <title>Expansion of signal transduction pathways in fungi by whole-genome duplication.</title>
        <authorList>
            <consortium name="DOE Joint Genome Institute"/>
            <person name="Corrochano L.M."/>
            <person name="Kuo A."/>
            <person name="Marcet-Houben M."/>
            <person name="Polaino S."/>
            <person name="Salamov A."/>
            <person name="Villalobos J.M."/>
            <person name="Alvarez M.I."/>
            <person name="Avalos J."/>
            <person name="Benito E.P."/>
            <person name="Benoit I."/>
            <person name="Burger G."/>
            <person name="Camino L.P."/>
            <person name="Canovas D."/>
            <person name="Cerda-Olmedo E."/>
            <person name="Cheng J.-F."/>
            <person name="Dominguez A."/>
            <person name="Elias M."/>
            <person name="Eslava A.P."/>
            <person name="Glaser F."/>
            <person name="Grimwood J."/>
            <person name="Gutierrez G."/>
            <person name="Heitman J."/>
            <person name="Henrissat B."/>
            <person name="Iturriaga E.A."/>
            <person name="Lang B.F."/>
            <person name="Lavin J.L."/>
            <person name="Lee S."/>
            <person name="Li W."/>
            <person name="Lindquist E."/>
            <person name="Lopez-Garcia S."/>
            <person name="Luque E.M."/>
            <person name="Marcos A.T."/>
            <person name="Martin J."/>
            <person name="McCluskey K."/>
            <person name="Medina H.R."/>
            <person name="Miralles-Duran A."/>
            <person name="Miyazaki A."/>
            <person name="Munoz-Torres E."/>
            <person name="Oguiza J.A."/>
            <person name="Ohm R."/>
            <person name="Olmedo M."/>
            <person name="Orejas M."/>
            <person name="Ortiz-Castellanos L."/>
            <person name="Pisabarro A.G."/>
            <person name="Rodriguez-Romero J."/>
            <person name="Ruiz-Herrera J."/>
            <person name="Ruiz-Vazquez R."/>
            <person name="Sanz C."/>
            <person name="Schackwitz W."/>
            <person name="Schmutz J."/>
            <person name="Shahriari M."/>
            <person name="Shelest E."/>
            <person name="Silva-Franco F."/>
            <person name="Soanes D."/>
            <person name="Syed K."/>
            <person name="Tagua V.G."/>
            <person name="Talbot N.J."/>
            <person name="Thon M."/>
            <person name="De vries R.P."/>
            <person name="Wiebenga A."/>
            <person name="Yadav J.S."/>
            <person name="Braun E.L."/>
            <person name="Baker S."/>
            <person name="Garre V."/>
            <person name="Horwitz B."/>
            <person name="Torres-Martinez S."/>
            <person name="Idnurm A."/>
            <person name="Herrera-Estrella A."/>
            <person name="Gabaldon T."/>
            <person name="Grigoriev I.V."/>
        </authorList>
    </citation>
    <scope>NUCLEOTIDE SEQUENCE [LARGE SCALE GENOMIC DNA]</scope>
    <source>
        <strain evidence="3">NRRL 1555(-)</strain>
    </source>
</reference>
<feature type="compositionally biased region" description="Basic and acidic residues" evidence="1">
    <location>
        <begin position="124"/>
        <end position="136"/>
    </location>
</feature>
<feature type="compositionally biased region" description="Acidic residues" evidence="1">
    <location>
        <begin position="89"/>
        <end position="99"/>
    </location>
</feature>
<feature type="region of interest" description="Disordered" evidence="1">
    <location>
        <begin position="609"/>
        <end position="683"/>
    </location>
</feature>
<feature type="region of interest" description="Disordered" evidence="1">
    <location>
        <begin position="726"/>
        <end position="801"/>
    </location>
</feature>
<feature type="compositionally biased region" description="Polar residues" evidence="1">
    <location>
        <begin position="337"/>
        <end position="369"/>
    </location>
</feature>
<dbReference type="AlphaFoldDB" id="A0A163BBC2"/>
<dbReference type="Proteomes" id="UP000077315">
    <property type="component" value="Unassembled WGS sequence"/>
</dbReference>
<accession>A0A163BBC2</accession>
<protein>
    <submittedName>
        <fullName evidence="2">Uncharacterized protein</fullName>
    </submittedName>
</protein>
<sequence length="896" mass="102396">MTRRTILSDYNNQEMMRDLIDDINDYIGESFDTPQNLEKPIMKTNDFNPSIPEPPNSISVDTPSREALMSDIAKSLDPLDFERPLLVESDSEDEDEDVHDEGFDHKRNGHSNMKGNVANNKAYPKLEEEDKDKADFNDEEQEQEEDDDEEEERYAHRRFPSRLPPPTASSARSNSVERPSVNICHKCKKEEPVKPKPSNSLRPEYTCKDCKKGSRRRSLSATGLRILEFAGRVKQTLLAPIKTIERRRSMPSIEVYTKDGKDLLHKSIPSPITPTGNYTIPIVDRRSLISPRQEDKPTTFYSEPEQTTNKRPEGRKETNQGWTPRNRRPSEKLKYNSEAQSSFQYQEQEQWPDTATATVTETNGRSSSPLEYPSEEVEDQNQEEYKEEEEEEVYYQDQEQDRLNQYSDDEYYDNPGDYNGSPYQDQEYIMVGAPSEMVYSASPSGTQTCLTPANRNGGEHTPLRTMDLDELNSRIDRIIAYEHAYYSCIAAKTYLTPWVKKQYSKGPPDAMFDYTPPPKRSTSRIFGLFKRSSSRNLSQSNVGDLSNPLTKSMLSLSSHISSSQIPISTITTSQPNCLIEDQRRTSTLDFLSGDEDFDEGDNSLQIVKPKKSGLSLRSSSISPSRESNYSRTSISSISPMEEPVSILKKKPSQSKVYQTPSTRSSTFFDPSREVYDEDPVLDNPYESIYEPQIPPQRRSSYISAAPSYHSSPLDDRHSMIDHDNFQEPYSASKRRVKSTPPVKQYTSRPLSYTESSPVPFPTRSSKYVSAVSSSTSLHRDYQSPQGWTPTRSPSFQSSYDYSHKPAYNEQSSYSYHSHRPTPEPVYEPQHYQHTPAARAAHAAQFSYDAWDKALDDLCAFFRHVDRSILEEYLEEAQGDFHTAKRMCIDTIMTSGL</sequence>
<feature type="compositionally biased region" description="Acidic residues" evidence="1">
    <location>
        <begin position="137"/>
        <end position="152"/>
    </location>
</feature>
<proteinExistence type="predicted"/>
<dbReference type="EMBL" id="KV440972">
    <property type="protein sequence ID" value="OAD79411.1"/>
    <property type="molecule type" value="Genomic_DNA"/>
</dbReference>
<evidence type="ECO:0000313" key="3">
    <source>
        <dbReference type="Proteomes" id="UP000077315"/>
    </source>
</evidence>
<feature type="compositionally biased region" description="Polar residues" evidence="1">
    <location>
        <begin position="744"/>
        <end position="756"/>
    </location>
</feature>
<organism evidence="2 3">
    <name type="scientific">Phycomyces blakesleeanus (strain ATCC 8743b / DSM 1359 / FGSC 10004 / NBRC 33097 / NRRL 1555)</name>
    <dbReference type="NCBI Taxonomy" id="763407"/>
    <lineage>
        <taxon>Eukaryota</taxon>
        <taxon>Fungi</taxon>
        <taxon>Fungi incertae sedis</taxon>
        <taxon>Mucoromycota</taxon>
        <taxon>Mucoromycotina</taxon>
        <taxon>Mucoromycetes</taxon>
        <taxon>Mucorales</taxon>
        <taxon>Phycomycetaceae</taxon>
        <taxon>Phycomyces</taxon>
    </lineage>
</organism>
<dbReference type="GeneID" id="29001234"/>
<evidence type="ECO:0000256" key="1">
    <source>
        <dbReference type="SAM" id="MobiDB-lite"/>
    </source>
</evidence>
<name>A0A163BBC2_PHYB8</name>
<feature type="compositionally biased region" description="Low complexity" evidence="1">
    <location>
        <begin position="764"/>
        <end position="776"/>
    </location>
</feature>
<feature type="region of interest" description="Disordered" evidence="1">
    <location>
        <begin position="75"/>
        <end position="179"/>
    </location>
</feature>
<dbReference type="InParanoid" id="A0A163BBC2"/>
<dbReference type="VEuPathDB" id="FungiDB:PHYBLDRAFT_58460"/>
<feature type="compositionally biased region" description="Acidic residues" evidence="1">
    <location>
        <begin position="373"/>
        <end position="394"/>
    </location>
</feature>
<feature type="compositionally biased region" description="Polar residues" evidence="1">
    <location>
        <begin position="168"/>
        <end position="177"/>
    </location>
</feature>
<dbReference type="RefSeq" id="XP_018297451.1">
    <property type="nucleotide sequence ID" value="XM_018440328.1"/>
</dbReference>
<feature type="region of interest" description="Disordered" evidence="1">
    <location>
        <begin position="266"/>
        <end position="399"/>
    </location>
</feature>
<feature type="compositionally biased region" description="Low complexity" evidence="1">
    <location>
        <begin position="612"/>
        <end position="638"/>
    </location>
</feature>
<keyword evidence="3" id="KW-1185">Reference proteome</keyword>
<feature type="compositionally biased region" description="Polar residues" evidence="1">
    <location>
        <begin position="653"/>
        <end position="668"/>
    </location>
</feature>
<feature type="compositionally biased region" description="Polar residues" evidence="1">
    <location>
        <begin position="782"/>
        <end position="800"/>
    </location>
</feature>
<feature type="compositionally biased region" description="Basic and acidic residues" evidence="1">
    <location>
        <begin position="308"/>
        <end position="318"/>
    </location>
</feature>
<gene>
    <name evidence="2" type="ORF">PHYBLDRAFT_58460</name>
</gene>
<feature type="compositionally biased region" description="Basic and acidic residues" evidence="1">
    <location>
        <begin position="283"/>
        <end position="297"/>
    </location>
</feature>
<evidence type="ECO:0000313" key="2">
    <source>
        <dbReference type="EMBL" id="OAD79411.1"/>
    </source>
</evidence>
<dbReference type="OrthoDB" id="2283499at2759"/>
<feature type="compositionally biased region" description="Polar residues" evidence="1">
    <location>
        <begin position="110"/>
        <end position="119"/>
    </location>
</feature>